<sequence>MEILSSLIVLPLISSLLILLLPKAYKNFYKWIGLITQVLLMINVSTLLGLFERDNAEYQFLEHSEWFRLFLGNSSLLSIDYILGVDGLSISMIALSSIVFLIASISSFKVHTREKTYHSLLLLLTASVYGCFLAVDFFLFFVFFEFMLLPMYFLIGIWGGENRAFASLKFFIYTFGGSVFILIAMICLVISHQDEFFTSEYARLVYSFDFRTLKDASNLIEHSLLSIEHPTMILGIPARDFVFLLLLIGFGVKMPVFPFHTWLPDAHVEAPTPISVILAGILLKIGGYGVLRIAYPLLPDASVKYSALIGILGLISIIYGALNALNQQDLKKMIAYSSISHMGFVFVGIASFHTIGFNGAIFQMFSHGILSSMLFLIAGVIYDRTHDRQIYHYKGLAKKMPYFTVLVAVAFFGSLGLPSLSGFIGEFLTLHGGFQSEVLPKAIPMLGVLGIILSAIYFLWTFQKMFLGEYQPSEEYRSLLKDLDRRELFMLTSLGIITLLTGVWPNLVLRYINASLTELLK</sequence>
<dbReference type="PANTHER" id="PTHR43507:SF1">
    <property type="entry name" value="NADH-UBIQUINONE OXIDOREDUCTASE CHAIN 4"/>
    <property type="match status" value="1"/>
</dbReference>
<feature type="transmembrane region" description="Helical" evidence="7">
    <location>
        <begin position="275"/>
        <end position="295"/>
    </location>
</feature>
<accession>E4RXU6</accession>
<dbReference type="Pfam" id="PF00361">
    <property type="entry name" value="Proton_antipo_M"/>
    <property type="match status" value="1"/>
</dbReference>
<feature type="transmembrane region" description="Helical" evidence="7">
    <location>
        <begin position="361"/>
        <end position="382"/>
    </location>
</feature>
<dbReference type="Proteomes" id="UP000007435">
    <property type="component" value="Chromosome"/>
</dbReference>
<reference evidence="9 10" key="2">
    <citation type="journal article" date="2011" name="Stand. Genomic Sci.">
        <title>Complete genome sequence of Leadbetterella byssophila type strain (4M15).</title>
        <authorList>
            <person name="Abt B."/>
            <person name="Teshima H."/>
            <person name="Lucas S."/>
            <person name="Lapidus A."/>
            <person name="Del Rio T.G."/>
            <person name="Nolan M."/>
            <person name="Tice H."/>
            <person name="Cheng J.F."/>
            <person name="Pitluck S."/>
            <person name="Liolios K."/>
            <person name="Pagani I."/>
            <person name="Ivanova N."/>
            <person name="Mavromatis K."/>
            <person name="Pati A."/>
            <person name="Tapia R."/>
            <person name="Han C."/>
            <person name="Goodwin L."/>
            <person name="Chen A."/>
            <person name="Palaniappan K."/>
            <person name="Land M."/>
            <person name="Hauser L."/>
            <person name="Chang Y.J."/>
            <person name="Jeffries C.D."/>
            <person name="Rohde M."/>
            <person name="Goker M."/>
            <person name="Tindall B.J."/>
            <person name="Detter J.C."/>
            <person name="Woyke T."/>
            <person name="Bristow J."/>
            <person name="Eisen J.A."/>
            <person name="Markowitz V."/>
            <person name="Hugenholtz P."/>
            <person name="Klenk H.P."/>
            <person name="Kyrpides N.C."/>
        </authorList>
    </citation>
    <scope>NUCLEOTIDE SEQUENCE [LARGE SCALE GENOMIC DNA]</scope>
    <source>
        <strain evidence="10">DSM 17132 / JCM 16389 / KACC 11308 / NBRC 106382 / 4M15</strain>
    </source>
</reference>
<dbReference type="eggNOG" id="COG1008">
    <property type="taxonomic scope" value="Bacteria"/>
</dbReference>
<proteinExistence type="inferred from homology"/>
<feature type="domain" description="NADH:quinone oxidoreductase/Mrp antiporter transmembrane" evidence="8">
    <location>
        <begin position="134"/>
        <end position="438"/>
    </location>
</feature>
<dbReference type="PRINTS" id="PR01437">
    <property type="entry name" value="NUOXDRDTASE4"/>
</dbReference>
<dbReference type="InterPro" id="IPR001750">
    <property type="entry name" value="ND/Mrp_TM"/>
</dbReference>
<evidence type="ECO:0000256" key="4">
    <source>
        <dbReference type="ARBA" id="ARBA00022989"/>
    </source>
</evidence>
<feature type="transmembrane region" description="Helical" evidence="7">
    <location>
        <begin position="6"/>
        <end position="24"/>
    </location>
</feature>
<evidence type="ECO:0000256" key="7">
    <source>
        <dbReference type="SAM" id="Phobius"/>
    </source>
</evidence>
<gene>
    <name evidence="9" type="ordered locus">Lbys_3392</name>
</gene>
<organism evidence="9 10">
    <name type="scientific">Leadbetterella byssophila (strain DSM 17132 / JCM 16389 / KACC 11308 / NBRC 106382 / 4M15)</name>
    <dbReference type="NCBI Taxonomy" id="649349"/>
    <lineage>
        <taxon>Bacteria</taxon>
        <taxon>Pseudomonadati</taxon>
        <taxon>Bacteroidota</taxon>
        <taxon>Cytophagia</taxon>
        <taxon>Cytophagales</taxon>
        <taxon>Leadbetterellaceae</taxon>
        <taxon>Leadbetterella</taxon>
    </lineage>
</organism>
<dbReference type="InterPro" id="IPR010227">
    <property type="entry name" value="NADH_Q_OxRdtase_chainM/4"/>
</dbReference>
<reference key="1">
    <citation type="submission" date="2010-11" db="EMBL/GenBank/DDBJ databases">
        <title>The complete genome of Leadbetterella byssophila DSM 17132.</title>
        <authorList>
            <consortium name="US DOE Joint Genome Institute (JGI-PGF)"/>
            <person name="Lucas S."/>
            <person name="Copeland A."/>
            <person name="Lapidus A."/>
            <person name="Glavina del Rio T."/>
            <person name="Dalin E."/>
            <person name="Tice H."/>
            <person name="Bruce D."/>
            <person name="Goodwin L."/>
            <person name="Pitluck S."/>
            <person name="Kyrpides N."/>
            <person name="Mavromatis K."/>
            <person name="Ivanova N."/>
            <person name="Teshima H."/>
            <person name="Brettin T."/>
            <person name="Detter J.C."/>
            <person name="Han C."/>
            <person name="Tapia R."/>
            <person name="Land M."/>
            <person name="Hauser L."/>
            <person name="Markowitz V."/>
            <person name="Cheng J.-F."/>
            <person name="Hugenholtz P."/>
            <person name="Woyke T."/>
            <person name="Wu D."/>
            <person name="Tindall B."/>
            <person name="Pomrenke H.G."/>
            <person name="Brambilla E."/>
            <person name="Klenk H.-P."/>
            <person name="Eisen J.A."/>
        </authorList>
    </citation>
    <scope>NUCLEOTIDE SEQUENCE [LARGE SCALE GENOMIC DNA]</scope>
    <source>
        <strain>DSM 17132</strain>
    </source>
</reference>
<feature type="transmembrane region" description="Helical" evidence="7">
    <location>
        <begin position="117"/>
        <end position="135"/>
    </location>
</feature>
<comment type="subcellular location">
    <subcellularLocation>
        <location evidence="1">Endomembrane system</location>
        <topology evidence="1">Multi-pass membrane protein</topology>
    </subcellularLocation>
    <subcellularLocation>
        <location evidence="6">Membrane</location>
        <topology evidence="6">Multi-pass membrane protein</topology>
    </subcellularLocation>
</comment>
<feature type="transmembrane region" description="Helical" evidence="7">
    <location>
        <begin position="402"/>
        <end position="425"/>
    </location>
</feature>
<dbReference type="GO" id="GO:0042773">
    <property type="term" value="P:ATP synthesis coupled electron transport"/>
    <property type="evidence" value="ECO:0007669"/>
    <property type="project" value="InterPro"/>
</dbReference>
<dbReference type="GO" id="GO:0015990">
    <property type="term" value="P:electron transport coupled proton transport"/>
    <property type="evidence" value="ECO:0007669"/>
    <property type="project" value="TreeGrafter"/>
</dbReference>
<feature type="transmembrane region" description="Helical" evidence="7">
    <location>
        <begin position="141"/>
        <end position="158"/>
    </location>
</feature>
<evidence type="ECO:0000313" key="9">
    <source>
        <dbReference type="EMBL" id="ADQ19043.1"/>
    </source>
</evidence>
<feature type="transmembrane region" description="Helical" evidence="7">
    <location>
        <begin position="241"/>
        <end position="263"/>
    </location>
</feature>
<dbReference type="OrthoDB" id="9811718at2"/>
<feature type="transmembrane region" description="Helical" evidence="7">
    <location>
        <begin position="81"/>
        <end position="105"/>
    </location>
</feature>
<dbReference type="KEGG" id="lby:Lbys_3392"/>
<protein>
    <submittedName>
        <fullName evidence="9">Proton-translocating NADH-quinone oxidoreductase, chain M</fullName>
    </submittedName>
</protein>
<feature type="transmembrane region" description="Helical" evidence="7">
    <location>
        <begin position="488"/>
        <end position="512"/>
    </location>
</feature>
<keyword evidence="3 6" id="KW-0812">Transmembrane</keyword>
<feature type="transmembrane region" description="Helical" evidence="7">
    <location>
        <begin position="445"/>
        <end position="467"/>
    </location>
</feature>
<dbReference type="GO" id="GO:0012505">
    <property type="term" value="C:endomembrane system"/>
    <property type="evidence" value="ECO:0007669"/>
    <property type="project" value="UniProtKB-SubCell"/>
</dbReference>
<feature type="transmembrane region" description="Helical" evidence="7">
    <location>
        <begin position="301"/>
        <end position="322"/>
    </location>
</feature>
<evidence type="ECO:0000256" key="1">
    <source>
        <dbReference type="ARBA" id="ARBA00004127"/>
    </source>
</evidence>
<dbReference type="GO" id="GO:0048039">
    <property type="term" value="F:ubiquinone binding"/>
    <property type="evidence" value="ECO:0007669"/>
    <property type="project" value="TreeGrafter"/>
</dbReference>
<feature type="transmembrane region" description="Helical" evidence="7">
    <location>
        <begin position="334"/>
        <end position="355"/>
    </location>
</feature>
<evidence type="ECO:0000256" key="6">
    <source>
        <dbReference type="RuleBase" id="RU000320"/>
    </source>
</evidence>
<dbReference type="GO" id="GO:0016020">
    <property type="term" value="C:membrane"/>
    <property type="evidence" value="ECO:0007669"/>
    <property type="project" value="UniProtKB-SubCell"/>
</dbReference>
<keyword evidence="10" id="KW-1185">Reference proteome</keyword>
<name>E4RXU6_LEAB4</name>
<dbReference type="PANTHER" id="PTHR43507">
    <property type="entry name" value="NADH-UBIQUINONE OXIDOREDUCTASE CHAIN 4"/>
    <property type="match status" value="1"/>
</dbReference>
<keyword evidence="4 7" id="KW-1133">Transmembrane helix</keyword>
<evidence type="ECO:0000259" key="8">
    <source>
        <dbReference type="Pfam" id="PF00361"/>
    </source>
</evidence>
<dbReference type="STRING" id="649349.Lbys_3392"/>
<dbReference type="HOGENOM" id="CLU_007100_4_4_10"/>
<evidence type="ECO:0000256" key="5">
    <source>
        <dbReference type="ARBA" id="ARBA00023136"/>
    </source>
</evidence>
<evidence type="ECO:0000256" key="3">
    <source>
        <dbReference type="ARBA" id="ARBA00022692"/>
    </source>
</evidence>
<keyword evidence="5 7" id="KW-0472">Membrane</keyword>
<dbReference type="EMBL" id="CP002305">
    <property type="protein sequence ID" value="ADQ19043.1"/>
    <property type="molecule type" value="Genomic_DNA"/>
</dbReference>
<comment type="similarity">
    <text evidence="2">Belongs to the complex I subunit 4 family.</text>
</comment>
<evidence type="ECO:0000256" key="2">
    <source>
        <dbReference type="ARBA" id="ARBA00009025"/>
    </source>
</evidence>
<dbReference type="RefSeq" id="WP_013410068.1">
    <property type="nucleotide sequence ID" value="NC_014655.1"/>
</dbReference>
<dbReference type="InterPro" id="IPR003918">
    <property type="entry name" value="NADH_UbQ_OxRdtase"/>
</dbReference>
<dbReference type="GO" id="GO:0003954">
    <property type="term" value="F:NADH dehydrogenase activity"/>
    <property type="evidence" value="ECO:0007669"/>
    <property type="project" value="TreeGrafter"/>
</dbReference>
<evidence type="ECO:0000313" key="10">
    <source>
        <dbReference type="Proteomes" id="UP000007435"/>
    </source>
</evidence>
<dbReference type="AlphaFoldDB" id="E4RXU6"/>
<dbReference type="NCBIfam" id="TIGR01972">
    <property type="entry name" value="NDH_I_M"/>
    <property type="match status" value="1"/>
</dbReference>
<feature type="transmembrane region" description="Helical" evidence="7">
    <location>
        <begin position="31"/>
        <end position="51"/>
    </location>
</feature>
<feature type="transmembrane region" description="Helical" evidence="7">
    <location>
        <begin position="170"/>
        <end position="191"/>
    </location>
</feature>
<dbReference type="GO" id="GO:0008137">
    <property type="term" value="F:NADH dehydrogenase (ubiquinone) activity"/>
    <property type="evidence" value="ECO:0007669"/>
    <property type="project" value="InterPro"/>
</dbReference>